<dbReference type="Proteomes" id="UP000019126">
    <property type="component" value="Segment"/>
</dbReference>
<protein>
    <submittedName>
        <fullName evidence="1">Uncharacterized protein</fullName>
    </submittedName>
</protein>
<dbReference type="KEGG" id="vg:18500129"/>
<dbReference type="InterPro" id="IPR025586">
    <property type="entry name" value="PcfJ"/>
</dbReference>
<dbReference type="EMBL" id="AB903967">
    <property type="protein sequence ID" value="BAO47081.1"/>
    <property type="molecule type" value="Genomic_DNA"/>
</dbReference>
<keyword evidence="2" id="KW-1185">Reference proteome</keyword>
<accession>W0TW95</accession>
<evidence type="ECO:0000313" key="1">
    <source>
        <dbReference type="EMBL" id="BAO47081.1"/>
    </source>
</evidence>
<dbReference type="Pfam" id="PF14284">
    <property type="entry name" value="PcfJ"/>
    <property type="match status" value="1"/>
</dbReference>
<dbReference type="RefSeq" id="YP_009006705.1">
    <property type="nucleotide sequence ID" value="NC_023573.1"/>
</dbReference>
<proteinExistence type="predicted"/>
<evidence type="ECO:0000313" key="2">
    <source>
        <dbReference type="Proteomes" id="UP000019126"/>
    </source>
</evidence>
<dbReference type="OrthoDB" id="1310at10239"/>
<name>W0TW95_9CAUD</name>
<reference evidence="1 2" key="1">
    <citation type="submission" date="2014-01" db="EMBL/GenBank/DDBJ databases">
        <title>Genomic analysis and determination of host recognition proteins in staphylococcal Twort-like phages.</title>
        <authorList>
            <person name="Takeuchi I."/>
            <person name="Osada K."/>
            <person name="Asakawa H."/>
            <person name="Miyanaga K."/>
            <person name="Tanji Y."/>
        </authorList>
    </citation>
    <scope>NUCLEOTIDE SEQUENCE [LARGE SCALE GENOMIC DNA]</scope>
    <source>
        <strain evidence="1">PhiSA012</strain>
    </source>
</reference>
<organism evidence="1 2">
    <name type="scientific">Staphylococcus phage phiSA12</name>
    <dbReference type="NCBI Taxonomy" id="1450142"/>
    <lineage>
        <taxon>Viruses</taxon>
        <taxon>Duplodnaviria</taxon>
        <taxon>Heunggongvirae</taxon>
        <taxon>Uroviricota</taxon>
        <taxon>Caudoviricetes</taxon>
        <taxon>Herelleviridae</taxon>
        <taxon>Twortvirinae</taxon>
        <taxon>Kayvirus</taxon>
        <taxon>Kayvirus SA12</taxon>
    </lineage>
</organism>
<sequence length="682" mass="79808">MAITYKQKGLTEQEIINLPKVNKGCIYIGEEDVFLKKKKNNIINLGSKELFRDIHNIFSFDTATEIHLFLALCGNKEVTNFEGNPYETVEKLVEGVVDNNKGRSYKEYIESNREERKDFPVYGDKSRRRIQSKGYVEEKIKELEGNDHLWGHESRQLEEYKKVVDSLNNDIMDVLDQGKYGLINSSIIVMNEDIEKGSSEYYSAMTDELYRRVWYMHPSTENYSSFGLKVKHIRDKHNMGNKWTLENKSSFDVKTGEVKVFLTDSLVNKEITLNLYKDDISKSEYKNELTLAVLLNVILKNYLTPNLSKHVISKIIEETLRNDGFGFSNWCPDDVDIYSRVNYGGDKYRPFRGEKATDNYLTTLTEVVKNIDKINNLEEYNLFERNSLLFNIPNNPKWKIHEAFHLTKQTYKKLLTLNNFEQMNYLRFSDTLYNYYNHLHNEVNLHQLFDDTFLMVQDVRNVTDALKVKPIVNEILSISFANYKKMTHYLDVDAQDRQRITGYALDIYYLDYLHDLSILIREGYRTLESVNLTPFSLKLEHDIVTDEKQSIQQQLDDAELKSKYDNKLEKIIDKTYKLKDGRKVKFLPADTVSKLKNEGKMLSHCVGGYANRILKNSCLILLARLEEDLDNSWFTVEIRITDNGYVLGQQQSIDAYKLPNELKEALEKDIKKINKEEFKEVA</sequence>
<dbReference type="GeneID" id="18500129"/>